<gene>
    <name evidence="4" type="ORF">C8D99_1183</name>
</gene>
<comment type="cofactor">
    <cofactor evidence="2">
        <name>Mn(2+)</name>
        <dbReference type="ChEBI" id="CHEBI:29035"/>
    </cofactor>
    <text evidence="2">The Mn(2+) ion enhances activity.</text>
</comment>
<keyword evidence="5" id="KW-1185">Reference proteome</keyword>
<accession>A0A4R8M304</accession>
<dbReference type="PANTHER" id="PTHR11014:SF63">
    <property type="entry name" value="METALLOPEPTIDASE, PUTATIVE (AFU_ORTHOLOGUE AFUA_6G09600)-RELATED"/>
    <property type="match status" value="1"/>
</dbReference>
<dbReference type="RefSeq" id="WP_133958524.1">
    <property type="nucleotide sequence ID" value="NZ_SORI01000018.1"/>
</dbReference>
<dbReference type="Gene3D" id="3.30.70.360">
    <property type="match status" value="1"/>
</dbReference>
<dbReference type="InterPro" id="IPR002933">
    <property type="entry name" value="Peptidase_M20"/>
</dbReference>
<feature type="binding site" evidence="2">
    <location>
        <position position="104"/>
    </location>
    <ligand>
        <name>Mn(2+)</name>
        <dbReference type="ChEBI" id="CHEBI:29035"/>
        <label>2</label>
    </ligand>
</feature>
<dbReference type="Proteomes" id="UP000295066">
    <property type="component" value="Unassembled WGS sequence"/>
</dbReference>
<dbReference type="InterPro" id="IPR011650">
    <property type="entry name" value="Peptidase_M20_dimer"/>
</dbReference>
<dbReference type="GO" id="GO:0046872">
    <property type="term" value="F:metal ion binding"/>
    <property type="evidence" value="ECO:0007669"/>
    <property type="project" value="UniProtKB-KW"/>
</dbReference>
<reference evidence="4 5" key="1">
    <citation type="submission" date="2019-03" db="EMBL/GenBank/DDBJ databases">
        <title>Genomic Encyclopedia of Type Strains, Phase IV (KMG-IV): sequencing the most valuable type-strain genomes for metagenomic binning, comparative biology and taxonomic classification.</title>
        <authorList>
            <person name="Goeker M."/>
        </authorList>
    </citation>
    <scope>NUCLEOTIDE SEQUENCE [LARGE SCALE GENOMIC DNA]</scope>
    <source>
        <strain evidence="4 5">DSM 25964</strain>
    </source>
</reference>
<dbReference type="FunFam" id="3.30.70.360:FF:000001">
    <property type="entry name" value="N-acetyldiaminopimelate deacetylase"/>
    <property type="match status" value="1"/>
</dbReference>
<sequence length="394" mass="42067">MKVILDEARALSEEITAWRRSLHEIPELGLETPKTAAFIVQELKKMGAEDIREKVGGWGVTALVKGALPGKTLAVRADCDALPIKEETGLPFASKNGLMHACGHDAHTAMALGAAKLLLARKSELAGTVKFIFQPAEENVLGAKAMIDDGALENPAVDALIGLHTGCLWKDIGFGEIGVRYGSLMAAVDRFIITFKGKGGHGATPHLAVDPVTMTSTAVLELQTILSRELSPLDPAVLTIGRIEGGRAFNIIAESCTIEGTVRTLSPATRAFVEERIRAIASRVAEGMRGEAEVKYEAGPPALINDTEFTKKFQVFAAGVAGADKVKEISEPTMGGEDVAFFLEKVPGTFFVHGSCNPDKGQVYPHHNPKFDIDEDALPLGSALFAGFALTWQK</sequence>
<dbReference type="NCBIfam" id="TIGR01891">
    <property type="entry name" value="amidohydrolases"/>
    <property type="match status" value="1"/>
</dbReference>
<dbReference type="SUPFAM" id="SSF55031">
    <property type="entry name" value="Bacterial exopeptidase dimerisation domain"/>
    <property type="match status" value="1"/>
</dbReference>
<evidence type="ECO:0000256" key="1">
    <source>
        <dbReference type="ARBA" id="ARBA00022801"/>
    </source>
</evidence>
<dbReference type="PANTHER" id="PTHR11014">
    <property type="entry name" value="PEPTIDASE M20 FAMILY MEMBER"/>
    <property type="match status" value="1"/>
</dbReference>
<keyword evidence="1 4" id="KW-0378">Hydrolase</keyword>
<dbReference type="SUPFAM" id="SSF53187">
    <property type="entry name" value="Zn-dependent exopeptidases"/>
    <property type="match status" value="1"/>
</dbReference>
<feature type="binding site" evidence="2">
    <location>
        <position position="367"/>
    </location>
    <ligand>
        <name>Mn(2+)</name>
        <dbReference type="ChEBI" id="CHEBI:29035"/>
        <label>2</label>
    </ligand>
</feature>
<name>A0A4R8M304_9BACT</name>
<comment type="caution">
    <text evidence="4">The sequence shown here is derived from an EMBL/GenBank/DDBJ whole genome shotgun (WGS) entry which is preliminary data.</text>
</comment>
<dbReference type="OrthoDB" id="5892at2"/>
<feature type="binding site" evidence="2">
    <location>
        <position position="102"/>
    </location>
    <ligand>
        <name>Mn(2+)</name>
        <dbReference type="ChEBI" id="CHEBI:29035"/>
        <label>2</label>
    </ligand>
</feature>
<feature type="domain" description="Peptidase M20 dimerisation" evidence="3">
    <location>
        <begin position="191"/>
        <end position="286"/>
    </location>
</feature>
<dbReference type="Pfam" id="PF01546">
    <property type="entry name" value="Peptidase_M20"/>
    <property type="match status" value="1"/>
</dbReference>
<keyword evidence="2" id="KW-0479">Metal-binding</keyword>
<dbReference type="Gene3D" id="3.40.630.10">
    <property type="entry name" value="Zn peptidases"/>
    <property type="match status" value="1"/>
</dbReference>
<proteinExistence type="predicted"/>
<feature type="binding site" evidence="2">
    <location>
        <position position="138"/>
    </location>
    <ligand>
        <name>Mn(2+)</name>
        <dbReference type="ChEBI" id="CHEBI:29035"/>
        <label>2</label>
    </ligand>
</feature>
<evidence type="ECO:0000313" key="4">
    <source>
        <dbReference type="EMBL" id="TDY56647.1"/>
    </source>
</evidence>
<dbReference type="GO" id="GO:0050118">
    <property type="term" value="F:N-acetyldiaminopimelate deacetylase activity"/>
    <property type="evidence" value="ECO:0007669"/>
    <property type="project" value="UniProtKB-ARBA"/>
</dbReference>
<feature type="binding site" evidence="2">
    <location>
        <position position="164"/>
    </location>
    <ligand>
        <name>Mn(2+)</name>
        <dbReference type="ChEBI" id="CHEBI:29035"/>
        <label>2</label>
    </ligand>
</feature>
<dbReference type="EMBL" id="SORI01000018">
    <property type="protein sequence ID" value="TDY56647.1"/>
    <property type="molecule type" value="Genomic_DNA"/>
</dbReference>
<evidence type="ECO:0000313" key="5">
    <source>
        <dbReference type="Proteomes" id="UP000295066"/>
    </source>
</evidence>
<organism evidence="4 5">
    <name type="scientific">Aminivibrio pyruvatiphilus</name>
    <dbReference type="NCBI Taxonomy" id="1005740"/>
    <lineage>
        <taxon>Bacteria</taxon>
        <taxon>Thermotogati</taxon>
        <taxon>Synergistota</taxon>
        <taxon>Synergistia</taxon>
        <taxon>Synergistales</taxon>
        <taxon>Aminobacteriaceae</taxon>
        <taxon>Aminivibrio</taxon>
    </lineage>
</organism>
<dbReference type="InterPro" id="IPR036264">
    <property type="entry name" value="Bact_exopeptidase_dim_dom"/>
</dbReference>
<dbReference type="GO" id="GO:0019877">
    <property type="term" value="P:diaminopimelate biosynthetic process"/>
    <property type="evidence" value="ECO:0007669"/>
    <property type="project" value="UniProtKB-ARBA"/>
</dbReference>
<protein>
    <submittedName>
        <fullName evidence="4">Amidohydrolase</fullName>
    </submittedName>
</protein>
<evidence type="ECO:0000256" key="2">
    <source>
        <dbReference type="PIRSR" id="PIRSR005962-1"/>
    </source>
</evidence>
<dbReference type="Pfam" id="PF07687">
    <property type="entry name" value="M20_dimer"/>
    <property type="match status" value="1"/>
</dbReference>
<dbReference type="PIRSF" id="PIRSF005962">
    <property type="entry name" value="Pept_M20D_amidohydro"/>
    <property type="match status" value="1"/>
</dbReference>
<dbReference type="AlphaFoldDB" id="A0A4R8M304"/>
<evidence type="ECO:0000259" key="3">
    <source>
        <dbReference type="Pfam" id="PF07687"/>
    </source>
</evidence>
<dbReference type="InterPro" id="IPR017439">
    <property type="entry name" value="Amidohydrolase"/>
</dbReference>
<keyword evidence="2" id="KW-0464">Manganese</keyword>